<dbReference type="GO" id="GO:0005096">
    <property type="term" value="F:GTPase activator activity"/>
    <property type="evidence" value="ECO:0007669"/>
    <property type="project" value="InterPro"/>
</dbReference>
<dbReference type="InterPro" id="IPR001611">
    <property type="entry name" value="Leu-rich_rpt"/>
</dbReference>
<evidence type="ECO:0000313" key="2">
    <source>
        <dbReference type="EMBL" id="KOO34152.1"/>
    </source>
</evidence>
<dbReference type="EMBL" id="JWZX01001313">
    <property type="protein sequence ID" value="KOO34152.1"/>
    <property type="molecule type" value="Genomic_DNA"/>
</dbReference>
<accession>A0A0M0K6C9</accession>
<dbReference type="GO" id="GO:0005634">
    <property type="term" value="C:nucleus"/>
    <property type="evidence" value="ECO:0007669"/>
    <property type="project" value="TreeGrafter"/>
</dbReference>
<keyword evidence="1" id="KW-0812">Transmembrane</keyword>
<evidence type="ECO:0000256" key="1">
    <source>
        <dbReference type="SAM" id="Phobius"/>
    </source>
</evidence>
<dbReference type="SMART" id="SM00368">
    <property type="entry name" value="LRR_RI"/>
    <property type="match status" value="4"/>
</dbReference>
<dbReference type="OrthoDB" id="6375174at2759"/>
<dbReference type="InterPro" id="IPR027038">
    <property type="entry name" value="RanGap"/>
</dbReference>
<gene>
    <name evidence="2" type="ORF">Ctob_012328</name>
</gene>
<dbReference type="SUPFAM" id="SSF52047">
    <property type="entry name" value="RNI-like"/>
    <property type="match status" value="1"/>
</dbReference>
<feature type="transmembrane region" description="Helical" evidence="1">
    <location>
        <begin position="20"/>
        <end position="48"/>
    </location>
</feature>
<dbReference type="Pfam" id="PF13516">
    <property type="entry name" value="LRR_6"/>
    <property type="match status" value="1"/>
</dbReference>
<keyword evidence="1" id="KW-1133">Transmembrane helix</keyword>
<dbReference type="Gene3D" id="3.80.10.10">
    <property type="entry name" value="Ribonuclease Inhibitor"/>
    <property type="match status" value="1"/>
</dbReference>
<organism evidence="2 3">
    <name type="scientific">Chrysochromulina tobinii</name>
    <dbReference type="NCBI Taxonomy" id="1460289"/>
    <lineage>
        <taxon>Eukaryota</taxon>
        <taxon>Haptista</taxon>
        <taxon>Haptophyta</taxon>
        <taxon>Prymnesiophyceae</taxon>
        <taxon>Prymnesiales</taxon>
        <taxon>Chrysochromulinaceae</taxon>
        <taxon>Chrysochromulina</taxon>
    </lineage>
</organism>
<comment type="caution">
    <text evidence="2">The sequence shown here is derived from an EMBL/GenBank/DDBJ whole genome shotgun (WGS) entry which is preliminary data.</text>
</comment>
<keyword evidence="3" id="KW-1185">Reference proteome</keyword>
<dbReference type="PANTHER" id="PTHR24113">
    <property type="entry name" value="RAN GTPASE-ACTIVATING PROTEIN 1"/>
    <property type="match status" value="1"/>
</dbReference>
<dbReference type="GO" id="GO:0048471">
    <property type="term" value="C:perinuclear region of cytoplasm"/>
    <property type="evidence" value="ECO:0007669"/>
    <property type="project" value="TreeGrafter"/>
</dbReference>
<dbReference type="PANTHER" id="PTHR24113:SF15">
    <property type="entry name" value="NACHT DOMAIN-CONTAINING PROTEIN"/>
    <property type="match status" value="1"/>
</dbReference>
<protein>
    <submittedName>
        <fullName evidence="2">Uncharacterized protein</fullName>
    </submittedName>
</protein>
<dbReference type="GO" id="GO:0005829">
    <property type="term" value="C:cytosol"/>
    <property type="evidence" value="ECO:0007669"/>
    <property type="project" value="TreeGrafter"/>
</dbReference>
<dbReference type="Proteomes" id="UP000037460">
    <property type="component" value="Unassembled WGS sequence"/>
</dbReference>
<dbReference type="AlphaFoldDB" id="A0A0M0K6C9"/>
<reference evidence="3" key="1">
    <citation type="journal article" date="2015" name="PLoS Genet.">
        <title>Genome Sequence and Transcriptome Analyses of Chrysochromulina tobin: Metabolic Tools for Enhanced Algal Fitness in the Prominent Order Prymnesiales (Haptophyceae).</title>
        <authorList>
            <person name="Hovde B.T."/>
            <person name="Deodato C.R."/>
            <person name="Hunsperger H.M."/>
            <person name="Ryken S.A."/>
            <person name="Yost W."/>
            <person name="Jha R.K."/>
            <person name="Patterson J."/>
            <person name="Monnat R.J. Jr."/>
            <person name="Barlow S.B."/>
            <person name="Starkenburg S.R."/>
            <person name="Cattolico R.A."/>
        </authorList>
    </citation>
    <scope>NUCLEOTIDE SEQUENCE</scope>
    <source>
        <strain evidence="3">CCMP291</strain>
    </source>
</reference>
<keyword evidence="1" id="KW-0472">Membrane</keyword>
<name>A0A0M0K6C9_9EUKA</name>
<dbReference type="GO" id="GO:0031267">
    <property type="term" value="F:small GTPase binding"/>
    <property type="evidence" value="ECO:0007669"/>
    <property type="project" value="TreeGrafter"/>
</dbReference>
<proteinExistence type="predicted"/>
<dbReference type="GO" id="GO:0006913">
    <property type="term" value="P:nucleocytoplasmic transport"/>
    <property type="evidence" value="ECO:0007669"/>
    <property type="project" value="TreeGrafter"/>
</dbReference>
<feature type="transmembrane region" description="Helical" evidence="1">
    <location>
        <begin position="60"/>
        <end position="85"/>
    </location>
</feature>
<dbReference type="InterPro" id="IPR032675">
    <property type="entry name" value="LRR_dom_sf"/>
</dbReference>
<feature type="transmembrane region" description="Helical" evidence="1">
    <location>
        <begin position="91"/>
        <end position="112"/>
    </location>
</feature>
<sequence>MNSARTLPSGTALPWKPSIQIALCYVIQAMLLIGTIATPILLIVLFPVHVFAAHLYLHDLLAMPLAVHLCILPVTLIMGIVSAIVLSVEFIYLPLSLLCLTVGIRLCSCSGIPSSERLKPSQSLREVALSHPRGTSPAVSSEEAQAAARRYLGHDEVWEALKGDGVKESERPVRLVRLSWLLALGQPGSSVHREYGGVLPRRQELPEAAFIGVDELQKISRQAKRGVDFYSIYETFTLEVQLGEGNLLKRALRVLFKIFSCKFVKRNVDDLLPIVAISYCWLEPRHPDCDGEQLRLLCTRLETLFPSFGVLRRSGLLGVCQAYGFCDMGVFFDWASLFQKDPRMWTPAELIAEEKRTEDQRRAAERYRDSRTEAQAQATKFALDHTMDLWYAHSKTTVVLLTELPKKLPKSFDAIRTYESRGWTTFERCSAELGKTFTLQQAGWPLAGWPLVIDLGKQRAALRRLPTTPERMEELFKERSFTNGADRAQVLALYEKTARAVLGCVKELSFFGIPFDPKDPWRSPERLGQALNFCVNLKRLDLNFTGLTDEHLASISGVLSSGALPQLEQLFLGFNRLGPRGVEALGSALISGVAPGLKVIFFVGNDLGDAGLQSFAAFIAMGKARELQLVDLGSNDIGDAGAVALADAVRLRLASDECKVGTLFLVGFNHVGMRGRLALSAAVKIKNRAPDFLQFFFSNTVNALFPRGFTVGRKRTFRHKAYSYLHAEYHRDHHARTKRDLLVAAQEELAIEVCDLRAPASGLGEKDALNV</sequence>
<evidence type="ECO:0000313" key="3">
    <source>
        <dbReference type="Proteomes" id="UP000037460"/>
    </source>
</evidence>